<evidence type="ECO:0000259" key="7">
    <source>
        <dbReference type="PROSITE" id="PS50156"/>
    </source>
</evidence>
<keyword evidence="4 6" id="KW-1133">Transmembrane helix</keyword>
<evidence type="ECO:0000313" key="9">
    <source>
        <dbReference type="Proteomes" id="UP000050381"/>
    </source>
</evidence>
<dbReference type="GeneID" id="55644816"/>
<evidence type="ECO:0000256" key="6">
    <source>
        <dbReference type="SAM" id="Phobius"/>
    </source>
</evidence>
<feature type="transmembrane region" description="Helical" evidence="6">
    <location>
        <begin position="644"/>
        <end position="668"/>
    </location>
</feature>
<accession>A0A0N8R539</accession>
<evidence type="ECO:0000256" key="1">
    <source>
        <dbReference type="ARBA" id="ARBA00004651"/>
    </source>
</evidence>
<feature type="domain" description="SSD" evidence="7">
    <location>
        <begin position="246"/>
        <end position="371"/>
    </location>
</feature>
<evidence type="ECO:0000256" key="2">
    <source>
        <dbReference type="ARBA" id="ARBA00022475"/>
    </source>
</evidence>
<keyword evidence="2" id="KW-1003">Cell membrane</keyword>
<evidence type="ECO:0000313" key="8">
    <source>
        <dbReference type="EMBL" id="KPW94118.1"/>
    </source>
</evidence>
<organism evidence="8 9">
    <name type="scientific">Pseudomonas syringae pv. castaneae</name>
    <dbReference type="NCBI Taxonomy" id="264450"/>
    <lineage>
        <taxon>Bacteria</taxon>
        <taxon>Pseudomonadati</taxon>
        <taxon>Pseudomonadota</taxon>
        <taxon>Gammaproteobacteria</taxon>
        <taxon>Pseudomonadales</taxon>
        <taxon>Pseudomonadaceae</taxon>
        <taxon>Pseudomonas</taxon>
        <taxon>Pseudomonas syringae</taxon>
    </lineage>
</organism>
<feature type="transmembrane region" description="Helical" evidence="6">
    <location>
        <begin position="226"/>
        <end position="256"/>
    </location>
</feature>
<dbReference type="SUPFAM" id="SSF82866">
    <property type="entry name" value="Multidrug efflux transporter AcrB transmembrane domain"/>
    <property type="match status" value="2"/>
</dbReference>
<dbReference type="PANTHER" id="PTHR33406:SF12">
    <property type="entry name" value="BLR2997 PROTEIN"/>
    <property type="match status" value="1"/>
</dbReference>
<proteinExistence type="predicted"/>
<dbReference type="Gene3D" id="1.20.1640.10">
    <property type="entry name" value="Multidrug efflux transporter AcrB transmembrane domain"/>
    <property type="match status" value="2"/>
</dbReference>
<dbReference type="EMBL" id="LJQD01000327">
    <property type="protein sequence ID" value="KPW94118.1"/>
    <property type="molecule type" value="Genomic_DNA"/>
</dbReference>
<feature type="transmembrane region" description="Helical" evidence="6">
    <location>
        <begin position="349"/>
        <end position="372"/>
    </location>
</feature>
<dbReference type="PROSITE" id="PS50156">
    <property type="entry name" value="SSD"/>
    <property type="match status" value="2"/>
</dbReference>
<dbReference type="PANTHER" id="PTHR33406">
    <property type="entry name" value="MEMBRANE PROTEIN MJ1562-RELATED"/>
    <property type="match status" value="1"/>
</dbReference>
<gene>
    <name evidence="8" type="ORF">ALO79_200058</name>
</gene>
<dbReference type="InterPro" id="IPR050545">
    <property type="entry name" value="Mycobact_MmpL"/>
</dbReference>
<feature type="transmembrane region" description="Helical" evidence="6">
    <location>
        <begin position="731"/>
        <end position="752"/>
    </location>
</feature>
<feature type="transmembrane region" description="Helical" evidence="6">
    <location>
        <begin position="318"/>
        <end position="337"/>
    </location>
</feature>
<dbReference type="Proteomes" id="UP000050381">
    <property type="component" value="Unassembled WGS sequence"/>
</dbReference>
<evidence type="ECO:0000256" key="3">
    <source>
        <dbReference type="ARBA" id="ARBA00022692"/>
    </source>
</evidence>
<comment type="caution">
    <text evidence="8">The sequence shown here is derived from an EMBL/GenBank/DDBJ whole genome shotgun (WGS) entry which is preliminary data.</text>
</comment>
<dbReference type="InterPro" id="IPR004869">
    <property type="entry name" value="MMPL_dom"/>
</dbReference>
<evidence type="ECO:0000256" key="5">
    <source>
        <dbReference type="ARBA" id="ARBA00023136"/>
    </source>
</evidence>
<dbReference type="Pfam" id="PF03176">
    <property type="entry name" value="MMPL"/>
    <property type="match status" value="2"/>
</dbReference>
<protein>
    <submittedName>
        <fullName evidence="8">Integrase</fullName>
    </submittedName>
</protein>
<comment type="subcellular location">
    <subcellularLocation>
        <location evidence="1">Cell membrane</location>
        <topology evidence="1">Multi-pass membrane protein</topology>
    </subcellularLocation>
</comment>
<name>A0A0N8R539_PSESX</name>
<dbReference type="InterPro" id="IPR000731">
    <property type="entry name" value="SSD"/>
</dbReference>
<keyword evidence="5 6" id="KW-0472">Membrane</keyword>
<feature type="transmembrane region" description="Helical" evidence="6">
    <location>
        <begin position="603"/>
        <end position="624"/>
    </location>
</feature>
<feature type="transmembrane region" description="Helical" evidence="6">
    <location>
        <begin position="277"/>
        <end position="298"/>
    </location>
</feature>
<keyword evidence="3 6" id="KW-0812">Transmembrane</keyword>
<dbReference type="PATRIC" id="fig|264450.4.peg.4383"/>
<evidence type="ECO:0000256" key="4">
    <source>
        <dbReference type="ARBA" id="ARBA00022989"/>
    </source>
</evidence>
<feature type="domain" description="SSD" evidence="7">
    <location>
        <begin position="658"/>
        <end position="754"/>
    </location>
</feature>
<dbReference type="AlphaFoldDB" id="A0A0N8R539"/>
<reference evidence="8 9" key="1">
    <citation type="submission" date="2015-09" db="EMBL/GenBank/DDBJ databases">
        <title>Genome announcement of multiple Pseudomonas syringae strains.</title>
        <authorList>
            <person name="Thakur S."/>
            <person name="Wang P.W."/>
            <person name="Gong Y."/>
            <person name="Weir B.S."/>
            <person name="Guttman D.S."/>
        </authorList>
    </citation>
    <scope>NUCLEOTIDE SEQUENCE [LARGE SCALE GENOMIC DNA]</scope>
    <source>
        <strain evidence="8 9">ICMP9419</strain>
    </source>
</reference>
<sequence>MMRTIVSAVVRLRWGFLLLFLGLAYLASLGQSRLGFSTDYRVYLAPDNPELMAQEQMQATFDRSDNLFIVVAPESGEVFSQSSLEALQWITQRAWQTPYSVRVDSLSNFQNIDADADNIQVADLVRDAATLNEQQRQRIRTIALSEPQLVGRLVSKAGNVAAVNVVYHLAGVSPYENSEVVGFARQLAEEAQARFPGIKVHLTGMAMYNNAFLEAAMGDAANLTPWVYLVILIAALIMLRSVLATVAAVAVVYLAMTSAEGIAGWLGMSLTSLSASAPLVILMIAVADSVHVLSVTLMHLRKGATRLDALREALHETLVPVTVTSVTTAVAFLSLNFSEIPPFRDLGNIVSIGIALAWLFTLFLLPGLVALLPLKAGVKGDPLEHLMTRFGTWVQSRSRRLMWLSIPVVVVLASLAGRNELNDQYLRWFSPETAFRQANDYTEQNLTGLYTIEYALKSKSSSGVNDPVFLAQVEDYTAWLRQQPEVAHVSSLSDVVKRVNRSLTTGTEEAYRLPESTEVAAQSLLLYEQSLPYGLDLNNQIDVSRTVTRSVVALHELSTRQMLDFERRSMSWLASNTPAIEAKAASTTLIFAHIGQRNIESMMWGIIASAAVVAVLLMLLFRSWKLGLLSMVPNVIPAAMALGIWWICVGQVGFSVAIVASMTLGVVVDDTIHFMYAVLQRVKSHGQTVGEAVVEAFTSTAPALLVTSLTLTAGFLVLATSEFALNREMGLVTALTLVIALLADFFLLPGLLELTLEKKRERTEEREVLGDAVLPR</sequence>
<dbReference type="GO" id="GO:0005886">
    <property type="term" value="C:plasma membrane"/>
    <property type="evidence" value="ECO:0007669"/>
    <property type="project" value="UniProtKB-SubCell"/>
</dbReference>
<feature type="transmembrane region" description="Helical" evidence="6">
    <location>
        <begin position="689"/>
        <end position="719"/>
    </location>
</feature>
<dbReference type="RefSeq" id="WP_160321679.1">
    <property type="nucleotide sequence ID" value="NZ_LJQD01000327.1"/>
</dbReference>